<comment type="caution">
    <text evidence="2">The sequence shown here is derived from an EMBL/GenBank/DDBJ whole genome shotgun (WGS) entry which is preliminary data.</text>
</comment>
<evidence type="ECO:0000256" key="1">
    <source>
        <dbReference type="SAM" id="MobiDB-lite"/>
    </source>
</evidence>
<protein>
    <submittedName>
        <fullName evidence="2">Uncharacterized protein</fullName>
    </submittedName>
</protein>
<sequence length="74" mass="8410">MTEAEKQRARVDALIVWVEERLEELNFYGPGSVPLDQLIFPDPHRTADAPESNARRSRTERNSAAALAFLENDK</sequence>
<dbReference type="Proteomes" id="UP000721954">
    <property type="component" value="Unassembled WGS sequence"/>
</dbReference>
<evidence type="ECO:0000313" key="2">
    <source>
        <dbReference type="EMBL" id="MBO8203038.1"/>
    </source>
</evidence>
<feature type="region of interest" description="Disordered" evidence="1">
    <location>
        <begin position="39"/>
        <end position="62"/>
    </location>
</feature>
<organism evidence="2 3">
    <name type="scientific">Streptomyces smyrnaeus</name>
    <dbReference type="NCBI Taxonomy" id="1387713"/>
    <lineage>
        <taxon>Bacteria</taxon>
        <taxon>Bacillati</taxon>
        <taxon>Actinomycetota</taxon>
        <taxon>Actinomycetes</taxon>
        <taxon>Kitasatosporales</taxon>
        <taxon>Streptomycetaceae</taxon>
        <taxon>Streptomyces</taxon>
    </lineage>
</organism>
<name>A0ABS3Y5U7_9ACTN</name>
<reference evidence="2 3" key="1">
    <citation type="submission" date="2021-02" db="EMBL/GenBank/DDBJ databases">
        <title>Streptomyces spirodelae sp. nov., isolated from duckweed.</title>
        <authorList>
            <person name="Saimee Y."/>
            <person name="Duangmal K."/>
        </authorList>
    </citation>
    <scope>NUCLEOTIDE SEQUENCE [LARGE SCALE GENOMIC DNA]</scope>
    <source>
        <strain evidence="2 3">DSM 42105</strain>
    </source>
</reference>
<gene>
    <name evidence="2" type="ORF">JW613_32880</name>
</gene>
<feature type="compositionally biased region" description="Basic and acidic residues" evidence="1">
    <location>
        <begin position="42"/>
        <end position="61"/>
    </location>
</feature>
<dbReference type="EMBL" id="JAFFZM010000032">
    <property type="protein sequence ID" value="MBO8203038.1"/>
    <property type="molecule type" value="Genomic_DNA"/>
</dbReference>
<dbReference type="RefSeq" id="WP_209214516.1">
    <property type="nucleotide sequence ID" value="NZ_JAFFZM010000032.1"/>
</dbReference>
<keyword evidence="3" id="KW-1185">Reference proteome</keyword>
<evidence type="ECO:0000313" key="3">
    <source>
        <dbReference type="Proteomes" id="UP000721954"/>
    </source>
</evidence>
<accession>A0ABS3Y5U7</accession>
<dbReference type="GeneID" id="96263414"/>
<proteinExistence type="predicted"/>